<keyword evidence="20" id="KW-1185">Reference proteome</keyword>
<keyword evidence="12" id="KW-0460">Magnesium</keyword>
<feature type="compositionally biased region" description="Low complexity" evidence="16">
    <location>
        <begin position="884"/>
        <end position="897"/>
    </location>
</feature>
<feature type="region of interest" description="Disordered" evidence="16">
    <location>
        <begin position="43"/>
        <end position="77"/>
    </location>
</feature>
<accession>A0AAN7SMB0</accession>
<feature type="region of interest" description="Disordered" evidence="16">
    <location>
        <begin position="843"/>
        <end position="897"/>
    </location>
</feature>
<evidence type="ECO:0000256" key="16">
    <source>
        <dbReference type="SAM" id="MobiDB-lite"/>
    </source>
</evidence>
<evidence type="ECO:0000256" key="3">
    <source>
        <dbReference type="ARBA" id="ARBA00012513"/>
    </source>
</evidence>
<dbReference type="PANTHER" id="PTHR24346">
    <property type="entry name" value="MAP/MICROTUBULE AFFINITY-REGULATING KINASE"/>
    <property type="match status" value="1"/>
</dbReference>
<keyword evidence="9 15" id="KW-0547">Nucleotide-binding</keyword>
<dbReference type="GO" id="GO:0035556">
    <property type="term" value="P:intracellular signal transduction"/>
    <property type="evidence" value="ECO:0007669"/>
    <property type="project" value="TreeGrafter"/>
</dbReference>
<dbReference type="PROSITE" id="PS00108">
    <property type="entry name" value="PROTEIN_KINASE_ST"/>
    <property type="match status" value="1"/>
</dbReference>
<evidence type="ECO:0000256" key="2">
    <source>
        <dbReference type="ARBA" id="ARBA00004496"/>
    </source>
</evidence>
<keyword evidence="8" id="KW-0479">Metal-binding</keyword>
<gene>
    <name evidence="19" type="ORF">RN001_003430</name>
</gene>
<evidence type="ECO:0000256" key="4">
    <source>
        <dbReference type="ARBA" id="ARBA00022490"/>
    </source>
</evidence>
<evidence type="ECO:0000259" key="17">
    <source>
        <dbReference type="PROSITE" id="PS50011"/>
    </source>
</evidence>
<dbReference type="CDD" id="cd14338">
    <property type="entry name" value="UBA_SIK"/>
    <property type="match status" value="1"/>
</dbReference>
<dbReference type="PROSITE" id="PS50011">
    <property type="entry name" value="PROTEIN_KINASE_DOM"/>
    <property type="match status" value="1"/>
</dbReference>
<comment type="catalytic activity">
    <reaction evidence="14">
        <text>L-seryl-[protein] + ATP = O-phospho-L-seryl-[protein] + ADP + H(+)</text>
        <dbReference type="Rhea" id="RHEA:17989"/>
        <dbReference type="Rhea" id="RHEA-COMP:9863"/>
        <dbReference type="Rhea" id="RHEA-COMP:11604"/>
        <dbReference type="ChEBI" id="CHEBI:15378"/>
        <dbReference type="ChEBI" id="CHEBI:29999"/>
        <dbReference type="ChEBI" id="CHEBI:30616"/>
        <dbReference type="ChEBI" id="CHEBI:83421"/>
        <dbReference type="ChEBI" id="CHEBI:456216"/>
        <dbReference type="EC" id="2.7.11.1"/>
    </reaction>
</comment>
<evidence type="ECO:0000256" key="11">
    <source>
        <dbReference type="ARBA" id="ARBA00022840"/>
    </source>
</evidence>
<comment type="caution">
    <text evidence="19">The sequence shown here is derived from an EMBL/GenBank/DDBJ whole genome shotgun (WGS) entry which is preliminary data.</text>
</comment>
<feature type="region of interest" description="Disordered" evidence="16">
    <location>
        <begin position="123"/>
        <end position="142"/>
    </location>
</feature>
<reference evidence="20" key="1">
    <citation type="submission" date="2023-01" db="EMBL/GenBank/DDBJ databases">
        <title>Key to firefly adult light organ development and bioluminescence: homeobox transcription factors regulate luciferase expression and transportation to peroxisome.</title>
        <authorList>
            <person name="Fu X."/>
        </authorList>
    </citation>
    <scope>NUCLEOTIDE SEQUENCE [LARGE SCALE GENOMIC DNA]</scope>
</reference>
<sequence length="1242" mass="139783">MDHLAQDLSVALEESESCGPVNFDAGRKWGIRRRTRSAGNLHITFNKSGDNQSDDSSSTNSELRIHQRNKINHQSDSDDISVRLAVSRVINNRSQSLRMKHQIHNFLRGRYNRLGLPMSHSLESDSFNEHSPARPMRRKRKLKRMCVDETPVPPCGKRKRPQRLDIVESCRSLKHTPKIKPLNQTIVNKIEKFCQHSMEITDCNMETQCVNENCDVSDSSLSWSGDEGHEGDDELTDWTPSVDNSVDQASWIDADPREIRAGCRRLGDERPGFSISTGANERVARFLQDSTKSELRLYGAEKEKLGQLASLYSLELWFEGPSSLLRKTGRTPCMQPTQRHHNGLMAAHKPINMSTMGERERITKNPIRVGFYDIERTIGKGNFAVVKLARHRITRTEVAIKIIDKTQLDAGNLQKVYREVDIMKRLDHPHIIKLYQVMETKNMIYLVSEYASQGEIFDYIARYGRMTEETARKTFWQILSAVEYCHNRNIVHRDLKAENLLLDSNNNIKIADFGFSNYFTTGGQLSTWCGSPPYAAPEVFEGKKYTGPEIDIWSLGVVLYVLVCGALPFDGCSLQALRDRVLSGRFRIPYFMSSDCESLIRKMLVLDPSKRYGISQIKRHRWMQVDIPPALPSSVPSSTSQPNEQILRLMQSLGIDSSKTRESIRMGSYDHHSAIYYLLLDKLRNQLISGENHTGNREVQRRRPSNVAEQAMRKIGRASTSEDCRRLLQHSTTAPTSSNSKLSNIQRTCEIPRSCDSPPSHGIDAARLLAATNSDDALKILQQSTTTTFAMSSEASKLMATLQSSPVPSAHQEVPPFRDYLNHVHTYSYMQNAFAQQSLDTDNKGSLSRFSTGGYRSGEIQTQYSSSTDEGVETDLEDHNPRLSYTSSSSSSGVTTNFNTSKSLSQNLSCDSNFESLDYQLSDSSELTSSLPSCTTTSRNLPEPVLTSASAIAQSPINYPISGRSSLHRHNPLVYLPSLKPTNRSVTRSPVDFREGRRASDGLVAQQVTDSSNSGVVAFNSQKLSENCKAKGVLELHLVQREAQRLQTQYQAREPPEEASQRQKQHSQYLQPRTNKRISLPDNFSYANTSPEPLQLQTAMQHRLLQQKRQILQKQCAMSHQSSSNSAETNNSLARRHMLRQASYKIAQQQPVLPPLPLNETENKDLMTFQAIVEGSGEAWNSLPNSLQTSCQISEPIPPPPAWQTPLSTWNQGGPFTGNAWPPLLPLSESPILELTEQMESM</sequence>
<evidence type="ECO:0000256" key="6">
    <source>
        <dbReference type="ARBA" id="ARBA00022553"/>
    </source>
</evidence>
<dbReference type="GO" id="GO:0000226">
    <property type="term" value="P:microtubule cytoskeleton organization"/>
    <property type="evidence" value="ECO:0007669"/>
    <property type="project" value="TreeGrafter"/>
</dbReference>
<evidence type="ECO:0000313" key="19">
    <source>
        <dbReference type="EMBL" id="KAK4887159.1"/>
    </source>
</evidence>
<dbReference type="InterPro" id="IPR011009">
    <property type="entry name" value="Kinase-like_dom_sf"/>
</dbReference>
<dbReference type="SMART" id="SM00220">
    <property type="entry name" value="S_TKc"/>
    <property type="match status" value="1"/>
</dbReference>
<evidence type="ECO:0000256" key="15">
    <source>
        <dbReference type="PROSITE-ProRule" id="PRU10141"/>
    </source>
</evidence>
<dbReference type="PANTHER" id="PTHR24346:SF74">
    <property type="entry name" value="PROTEIN KINASE DOMAIN-CONTAINING PROTEIN"/>
    <property type="match status" value="1"/>
</dbReference>
<evidence type="ECO:0000256" key="10">
    <source>
        <dbReference type="ARBA" id="ARBA00022777"/>
    </source>
</evidence>
<keyword evidence="10" id="KW-0418">Kinase</keyword>
<dbReference type="GO" id="GO:0005524">
    <property type="term" value="F:ATP binding"/>
    <property type="evidence" value="ECO:0007669"/>
    <property type="project" value="UniProtKB-UniRule"/>
</dbReference>
<dbReference type="Proteomes" id="UP001353858">
    <property type="component" value="Unassembled WGS sequence"/>
</dbReference>
<dbReference type="Pfam" id="PF23312">
    <property type="entry name" value="UBA_SIK3"/>
    <property type="match status" value="1"/>
</dbReference>
<feature type="region of interest" description="Disordered" evidence="16">
    <location>
        <begin position="1047"/>
        <end position="1083"/>
    </location>
</feature>
<dbReference type="FunFam" id="1.10.510.10:FF:000154">
    <property type="entry name" value="Serine/threonine-protein kinase SIK2"/>
    <property type="match status" value="1"/>
</dbReference>
<dbReference type="EC" id="2.7.11.1" evidence="3"/>
<organism evidence="19 20">
    <name type="scientific">Aquatica leii</name>
    <dbReference type="NCBI Taxonomy" id="1421715"/>
    <lineage>
        <taxon>Eukaryota</taxon>
        <taxon>Metazoa</taxon>
        <taxon>Ecdysozoa</taxon>
        <taxon>Arthropoda</taxon>
        <taxon>Hexapoda</taxon>
        <taxon>Insecta</taxon>
        <taxon>Pterygota</taxon>
        <taxon>Neoptera</taxon>
        <taxon>Endopterygota</taxon>
        <taxon>Coleoptera</taxon>
        <taxon>Polyphaga</taxon>
        <taxon>Elateriformia</taxon>
        <taxon>Elateroidea</taxon>
        <taxon>Lampyridae</taxon>
        <taxon>Luciolinae</taxon>
        <taxon>Aquatica</taxon>
    </lineage>
</organism>
<evidence type="ECO:0000256" key="5">
    <source>
        <dbReference type="ARBA" id="ARBA00022527"/>
    </source>
</evidence>
<dbReference type="InterPro" id="IPR008271">
    <property type="entry name" value="Ser/Thr_kinase_AS"/>
</dbReference>
<evidence type="ECO:0000313" key="20">
    <source>
        <dbReference type="Proteomes" id="UP001353858"/>
    </source>
</evidence>
<evidence type="ECO:0000256" key="9">
    <source>
        <dbReference type="ARBA" id="ARBA00022741"/>
    </source>
</evidence>
<dbReference type="Gene3D" id="1.10.510.10">
    <property type="entry name" value="Transferase(Phosphotransferase) domain 1"/>
    <property type="match status" value="1"/>
</dbReference>
<comment type="cofactor">
    <cofactor evidence="1">
        <name>Mg(2+)</name>
        <dbReference type="ChEBI" id="CHEBI:18420"/>
    </cofactor>
</comment>
<dbReference type="InterPro" id="IPR057380">
    <property type="entry name" value="UBA_SIK1/2/3"/>
</dbReference>
<keyword evidence="7" id="KW-0808">Transferase</keyword>
<feature type="domain" description="UBA" evidence="18">
    <location>
        <begin position="641"/>
        <end position="681"/>
    </location>
</feature>
<evidence type="ECO:0000256" key="13">
    <source>
        <dbReference type="ARBA" id="ARBA00047899"/>
    </source>
</evidence>
<evidence type="ECO:0000256" key="1">
    <source>
        <dbReference type="ARBA" id="ARBA00001946"/>
    </source>
</evidence>
<keyword evidence="6" id="KW-0597">Phosphoprotein</keyword>
<dbReference type="InterPro" id="IPR000719">
    <property type="entry name" value="Prot_kinase_dom"/>
</dbReference>
<feature type="domain" description="Protein kinase" evidence="17">
    <location>
        <begin position="372"/>
        <end position="623"/>
    </location>
</feature>
<dbReference type="FunFam" id="3.30.200.20:FF:000003">
    <property type="entry name" value="Non-specific serine/threonine protein kinase"/>
    <property type="match status" value="1"/>
</dbReference>
<comment type="catalytic activity">
    <reaction evidence="13">
        <text>L-threonyl-[protein] + ATP = O-phospho-L-threonyl-[protein] + ADP + H(+)</text>
        <dbReference type="Rhea" id="RHEA:46608"/>
        <dbReference type="Rhea" id="RHEA-COMP:11060"/>
        <dbReference type="Rhea" id="RHEA-COMP:11605"/>
        <dbReference type="ChEBI" id="CHEBI:15378"/>
        <dbReference type="ChEBI" id="CHEBI:30013"/>
        <dbReference type="ChEBI" id="CHEBI:30616"/>
        <dbReference type="ChEBI" id="CHEBI:61977"/>
        <dbReference type="ChEBI" id="CHEBI:456216"/>
        <dbReference type="EC" id="2.7.11.1"/>
    </reaction>
</comment>
<evidence type="ECO:0000256" key="7">
    <source>
        <dbReference type="ARBA" id="ARBA00022679"/>
    </source>
</evidence>
<dbReference type="PROSITE" id="PS50030">
    <property type="entry name" value="UBA"/>
    <property type="match status" value="1"/>
</dbReference>
<dbReference type="GO" id="GO:0050321">
    <property type="term" value="F:tau-protein kinase activity"/>
    <property type="evidence" value="ECO:0007669"/>
    <property type="project" value="TreeGrafter"/>
</dbReference>
<dbReference type="CDD" id="cd14071">
    <property type="entry name" value="STKc_SIK"/>
    <property type="match status" value="1"/>
</dbReference>
<dbReference type="InterPro" id="IPR034672">
    <property type="entry name" value="SIK"/>
</dbReference>
<dbReference type="AlphaFoldDB" id="A0AAN7SMB0"/>
<dbReference type="InterPro" id="IPR015940">
    <property type="entry name" value="UBA"/>
</dbReference>
<feature type="compositionally biased region" description="Low complexity" evidence="16">
    <location>
        <begin position="46"/>
        <end position="61"/>
    </location>
</feature>
<feature type="binding site" evidence="15">
    <location>
        <position position="401"/>
    </location>
    <ligand>
        <name>ATP</name>
        <dbReference type="ChEBI" id="CHEBI:30616"/>
    </ligand>
</feature>
<evidence type="ECO:0000256" key="8">
    <source>
        <dbReference type="ARBA" id="ARBA00022723"/>
    </source>
</evidence>
<dbReference type="Pfam" id="PF00069">
    <property type="entry name" value="Pkinase"/>
    <property type="match status" value="1"/>
</dbReference>
<evidence type="ECO:0000256" key="14">
    <source>
        <dbReference type="ARBA" id="ARBA00048679"/>
    </source>
</evidence>
<name>A0AAN7SMB0_9COLE</name>
<proteinExistence type="predicted"/>
<dbReference type="GO" id="GO:0005737">
    <property type="term" value="C:cytoplasm"/>
    <property type="evidence" value="ECO:0007669"/>
    <property type="project" value="UniProtKB-SubCell"/>
</dbReference>
<evidence type="ECO:0000256" key="12">
    <source>
        <dbReference type="ARBA" id="ARBA00022842"/>
    </source>
</evidence>
<keyword evidence="11 15" id="KW-0067">ATP-binding</keyword>
<comment type="subcellular location">
    <subcellularLocation>
        <location evidence="2">Cytoplasm</location>
    </subcellularLocation>
</comment>
<dbReference type="SUPFAM" id="SSF56112">
    <property type="entry name" value="Protein kinase-like (PK-like)"/>
    <property type="match status" value="1"/>
</dbReference>
<evidence type="ECO:0000259" key="18">
    <source>
        <dbReference type="PROSITE" id="PS50030"/>
    </source>
</evidence>
<dbReference type="PROSITE" id="PS00107">
    <property type="entry name" value="PROTEIN_KINASE_ATP"/>
    <property type="match status" value="1"/>
</dbReference>
<dbReference type="EMBL" id="JARPUR010000001">
    <property type="protein sequence ID" value="KAK4887159.1"/>
    <property type="molecule type" value="Genomic_DNA"/>
</dbReference>
<dbReference type="InterPro" id="IPR017441">
    <property type="entry name" value="Protein_kinase_ATP_BS"/>
</dbReference>
<dbReference type="GO" id="GO:0046872">
    <property type="term" value="F:metal ion binding"/>
    <property type="evidence" value="ECO:0007669"/>
    <property type="project" value="UniProtKB-KW"/>
</dbReference>
<feature type="compositionally biased region" description="Polar residues" evidence="16">
    <location>
        <begin position="859"/>
        <end position="869"/>
    </location>
</feature>
<keyword evidence="4" id="KW-0963">Cytoplasm</keyword>
<protein>
    <recommendedName>
        <fullName evidence="3">non-specific serine/threonine protein kinase</fullName>
        <ecNumber evidence="3">2.7.11.1</ecNumber>
    </recommendedName>
</protein>
<keyword evidence="5" id="KW-0723">Serine/threonine-protein kinase</keyword>